<feature type="region of interest" description="Disordered" evidence="1">
    <location>
        <begin position="540"/>
        <end position="592"/>
    </location>
</feature>
<organism evidence="2 3">
    <name type="scientific">Verruconis gallopava</name>
    <dbReference type="NCBI Taxonomy" id="253628"/>
    <lineage>
        <taxon>Eukaryota</taxon>
        <taxon>Fungi</taxon>
        <taxon>Dikarya</taxon>
        <taxon>Ascomycota</taxon>
        <taxon>Pezizomycotina</taxon>
        <taxon>Dothideomycetes</taxon>
        <taxon>Pleosporomycetidae</taxon>
        <taxon>Venturiales</taxon>
        <taxon>Sympoventuriaceae</taxon>
        <taxon>Verruconis</taxon>
    </lineage>
</organism>
<feature type="region of interest" description="Disordered" evidence="1">
    <location>
        <begin position="485"/>
        <end position="510"/>
    </location>
</feature>
<evidence type="ECO:0000313" key="3">
    <source>
        <dbReference type="Proteomes" id="UP000053259"/>
    </source>
</evidence>
<feature type="compositionally biased region" description="Basic and acidic residues" evidence="1">
    <location>
        <begin position="219"/>
        <end position="231"/>
    </location>
</feature>
<dbReference type="VEuPathDB" id="FungiDB:PV09_01999"/>
<keyword evidence="3" id="KW-1185">Reference proteome</keyword>
<feature type="compositionally biased region" description="Polar residues" evidence="1">
    <location>
        <begin position="454"/>
        <end position="463"/>
    </location>
</feature>
<feature type="compositionally biased region" description="Basic and acidic residues" evidence="1">
    <location>
        <begin position="574"/>
        <end position="584"/>
    </location>
</feature>
<dbReference type="EMBL" id="KN847533">
    <property type="protein sequence ID" value="KIW07126.1"/>
    <property type="molecule type" value="Genomic_DNA"/>
</dbReference>
<gene>
    <name evidence="2" type="ORF">PV09_01999</name>
</gene>
<dbReference type="RefSeq" id="XP_016216995.1">
    <property type="nucleotide sequence ID" value="XM_016354979.1"/>
</dbReference>
<feature type="compositionally biased region" description="Basic and acidic residues" evidence="1">
    <location>
        <begin position="540"/>
        <end position="554"/>
    </location>
</feature>
<dbReference type="GeneID" id="27309972"/>
<sequence>MSDSNRNDRDREQRRQEQDDPFTRSIRHFDNHVSSLFNTLWTLPTSIYQRGNDHGRAFNRFLEERRREREEEQEREDGRGERACRWGDHRSWKHHGRGGVEKQNAEPSDAKNDAEDVDQDFEWINQVAKALERNEREAQNLYNAQKRMMDDGLHHRTSEGSDKDVGKRQDTTEETLWPRSSPRFPTFEELEDVVRGFEQNTARRLWEWESRIRKDFEEHVPPAERSEEKQSAKPSTWSDLFPAWSRQPPTASKKEEKTSQEEESKLPELRIGSVSVTQKQAEEAFERMHREMREMMAGASQLSKMFQDSYNRESRIFDEEGLFGHSFPFNKPLSTMFSLGMRPFLPQDSAMAYLLFSEYSPLHLEHEEGFDKSFRKRFEDLVALNSGKEMRDKNEEEGTQVDFLARIVPLLNNERSVTNKTRISSDKDGRVTSVVEIDSEGPTSYPAAGEGRSGQDTCNDASTEQELHERHFSFESRGGTCFRPGQQTSTCNEDDYAKNKSLRHSSPSASSILSTLTTTERHIDADGNITTKTVLKKRFADGREETETSTHRESSPMAWVKQRQLEAPSTSSQQEEKTAKEGKSGRGWFWSS</sequence>
<dbReference type="InParanoid" id="A0A0D1XWI2"/>
<feature type="region of interest" description="Disordered" evidence="1">
    <location>
        <begin position="437"/>
        <end position="463"/>
    </location>
</feature>
<name>A0A0D1XWI2_9PEZI</name>
<evidence type="ECO:0000256" key="1">
    <source>
        <dbReference type="SAM" id="MobiDB-lite"/>
    </source>
</evidence>
<accession>A0A0D1XWI2</accession>
<feature type="region of interest" description="Disordered" evidence="1">
    <location>
        <begin position="219"/>
        <end position="268"/>
    </location>
</feature>
<feature type="compositionally biased region" description="Basic and acidic residues" evidence="1">
    <location>
        <begin position="252"/>
        <end position="268"/>
    </location>
</feature>
<dbReference type="OrthoDB" id="4586300at2759"/>
<dbReference type="AlphaFoldDB" id="A0A0D1XWI2"/>
<feature type="compositionally biased region" description="Basic and acidic residues" evidence="1">
    <location>
        <begin position="147"/>
        <end position="171"/>
    </location>
</feature>
<feature type="compositionally biased region" description="Basic and acidic residues" evidence="1">
    <location>
        <begin position="98"/>
        <end position="114"/>
    </location>
</feature>
<feature type="region of interest" description="Disordered" evidence="1">
    <location>
        <begin position="1"/>
        <end position="25"/>
    </location>
</feature>
<protein>
    <submittedName>
        <fullName evidence="2">Uncharacterized protein</fullName>
    </submittedName>
</protein>
<proteinExistence type="predicted"/>
<dbReference type="Proteomes" id="UP000053259">
    <property type="component" value="Unassembled WGS sequence"/>
</dbReference>
<feature type="region of interest" description="Disordered" evidence="1">
    <location>
        <begin position="89"/>
        <end position="119"/>
    </location>
</feature>
<dbReference type="STRING" id="253628.A0A0D1XWI2"/>
<evidence type="ECO:0000313" key="2">
    <source>
        <dbReference type="EMBL" id="KIW07126.1"/>
    </source>
</evidence>
<reference evidence="2 3" key="1">
    <citation type="submission" date="2015-01" db="EMBL/GenBank/DDBJ databases">
        <title>The Genome Sequence of Ochroconis gallopava CBS43764.</title>
        <authorList>
            <consortium name="The Broad Institute Genomics Platform"/>
            <person name="Cuomo C."/>
            <person name="de Hoog S."/>
            <person name="Gorbushina A."/>
            <person name="Stielow B."/>
            <person name="Teixiera M."/>
            <person name="Abouelleil A."/>
            <person name="Chapman S.B."/>
            <person name="Priest M."/>
            <person name="Young S.K."/>
            <person name="Wortman J."/>
            <person name="Nusbaum C."/>
            <person name="Birren B."/>
        </authorList>
    </citation>
    <scope>NUCLEOTIDE SEQUENCE [LARGE SCALE GENOMIC DNA]</scope>
    <source>
        <strain evidence="2 3">CBS 43764</strain>
    </source>
</reference>
<feature type="region of interest" description="Disordered" evidence="1">
    <location>
        <begin position="146"/>
        <end position="183"/>
    </location>
</feature>
<dbReference type="HOGENOM" id="CLU_460932_0_0_1"/>